<keyword evidence="4 8" id="KW-0456">Lyase</keyword>
<evidence type="ECO:0000313" key="8">
    <source>
        <dbReference type="EMBL" id="TFU32112.1"/>
    </source>
</evidence>
<dbReference type="NCBIfam" id="TIGR01928">
    <property type="entry name" value="menC_lowGC_arch"/>
    <property type="match status" value="1"/>
</dbReference>
<gene>
    <name evidence="8" type="primary">menC</name>
    <name evidence="8" type="ORF">E4U02_12235</name>
</gene>
<dbReference type="SFLD" id="SFLDS00001">
    <property type="entry name" value="Enolase"/>
    <property type="match status" value="1"/>
</dbReference>
<evidence type="ECO:0000256" key="2">
    <source>
        <dbReference type="ARBA" id="ARBA00022723"/>
    </source>
</evidence>
<dbReference type="EC" id="4.2.1.113" evidence="5 6"/>
<dbReference type="AlphaFoldDB" id="A0A4Y9FUB4"/>
<dbReference type="InterPro" id="IPR029065">
    <property type="entry name" value="Enolase_C-like"/>
</dbReference>
<dbReference type="PANTHER" id="PTHR48073">
    <property type="entry name" value="O-SUCCINYLBENZOATE SYNTHASE-RELATED"/>
    <property type="match status" value="1"/>
</dbReference>
<dbReference type="GO" id="GO:0046872">
    <property type="term" value="F:metal ion binding"/>
    <property type="evidence" value="ECO:0007669"/>
    <property type="project" value="UniProtKB-KW"/>
</dbReference>
<dbReference type="Pfam" id="PF13378">
    <property type="entry name" value="MR_MLE_C"/>
    <property type="match status" value="1"/>
</dbReference>
<name>A0A4Y9FUB4_9MICO</name>
<keyword evidence="2" id="KW-0479">Metal-binding</keyword>
<dbReference type="PANTHER" id="PTHR48073:SF5">
    <property type="entry name" value="O-SUCCINYLBENZOATE SYNTHASE"/>
    <property type="match status" value="1"/>
</dbReference>
<dbReference type="GO" id="GO:0043748">
    <property type="term" value="F:O-succinylbenzoate synthase activity"/>
    <property type="evidence" value="ECO:0007669"/>
    <property type="project" value="UniProtKB-EC"/>
</dbReference>
<sequence>MRVAGVAVHRVALPLKHRFQTSSHSKHFIEHLLVALTDETGAVGWGEIAAPSDPYFGSETTDTAWLVAERYLVPAILGTEFDGPAALEAAWTRIRGHHFAKSGFSVAAWVLEAQRQQRPLAALLGGTRTAVTAGISLGIEPTIDALVLEVATHVESGYPRVKLKVAPGWDVEPVRAVRAAFPGLDLHVDANGGYPAVDESFRVLQELDEHGLTMIEQPFHPRDFHAHAKLQARVQTPICLDESVEDLHDLQTMIDTGAGRVLNIKVSRIGGFGSAIAAHDLAAVHGIPVWCGGMHEFGIGRLANVAISSLPNFSLPSDVSGSDKYYERDVVIPPVVARHGVVDVPTEAGLGGDIDHAWIAANRRDLFTASA</sequence>
<evidence type="ECO:0000256" key="3">
    <source>
        <dbReference type="ARBA" id="ARBA00022842"/>
    </source>
</evidence>
<dbReference type="InterPro" id="IPR013342">
    <property type="entry name" value="Mandelate_racemase_C"/>
</dbReference>
<dbReference type="InterPro" id="IPR029017">
    <property type="entry name" value="Enolase-like_N"/>
</dbReference>
<evidence type="ECO:0000259" key="7">
    <source>
        <dbReference type="SMART" id="SM00922"/>
    </source>
</evidence>
<dbReference type="UniPathway" id="UPA00079"/>
<dbReference type="SUPFAM" id="SSF54826">
    <property type="entry name" value="Enolase N-terminal domain-like"/>
    <property type="match status" value="1"/>
</dbReference>
<dbReference type="SFLD" id="SFLDG00180">
    <property type="entry name" value="muconate_cycloisomerase"/>
    <property type="match status" value="1"/>
</dbReference>
<dbReference type="InterPro" id="IPR036849">
    <property type="entry name" value="Enolase-like_C_sf"/>
</dbReference>
<dbReference type="RefSeq" id="WP_135115120.1">
    <property type="nucleotide sequence ID" value="NZ_JADGLL010000035.1"/>
</dbReference>
<proteinExistence type="predicted"/>
<dbReference type="SUPFAM" id="SSF51604">
    <property type="entry name" value="Enolase C-terminal domain-like"/>
    <property type="match status" value="1"/>
</dbReference>
<dbReference type="OrthoDB" id="9774531at2"/>
<dbReference type="GO" id="GO:0009234">
    <property type="term" value="P:menaquinone biosynthetic process"/>
    <property type="evidence" value="ECO:0007669"/>
    <property type="project" value="UniProtKB-UniRule"/>
</dbReference>
<dbReference type="Proteomes" id="UP000298358">
    <property type="component" value="Unassembled WGS sequence"/>
</dbReference>
<evidence type="ECO:0000256" key="4">
    <source>
        <dbReference type="ARBA" id="ARBA00023239"/>
    </source>
</evidence>
<dbReference type="Gene3D" id="3.20.20.120">
    <property type="entry name" value="Enolase-like C-terminal domain"/>
    <property type="match status" value="1"/>
</dbReference>
<evidence type="ECO:0000256" key="1">
    <source>
        <dbReference type="ARBA" id="ARBA00001968"/>
    </source>
</evidence>
<reference evidence="8 9" key="1">
    <citation type="submission" date="2019-03" db="EMBL/GenBank/DDBJ databases">
        <title>Diversity of the mouse oral microbiome.</title>
        <authorList>
            <person name="Joseph S."/>
            <person name="Aduse-Opoku J."/>
            <person name="Curtis M."/>
            <person name="Wade W."/>
            <person name="Hashim A."/>
        </authorList>
    </citation>
    <scope>NUCLEOTIDE SEQUENCE [LARGE SCALE GENOMIC DNA]</scope>
    <source>
        <strain evidence="8 9">P1012</strain>
    </source>
</reference>
<protein>
    <recommendedName>
        <fullName evidence="5 6">o-succinylbenzoate synthase</fullName>
        <ecNumber evidence="5 6">4.2.1.113</ecNumber>
    </recommendedName>
</protein>
<comment type="caution">
    <text evidence="8">The sequence shown here is derived from an EMBL/GenBank/DDBJ whole genome shotgun (WGS) entry which is preliminary data.</text>
</comment>
<dbReference type="InterPro" id="IPR010197">
    <property type="entry name" value="OSBS/NAAAR"/>
</dbReference>
<dbReference type="SMART" id="SM00922">
    <property type="entry name" value="MR_MLE"/>
    <property type="match status" value="1"/>
</dbReference>
<dbReference type="Pfam" id="PF02746">
    <property type="entry name" value="MR_MLE_N"/>
    <property type="match status" value="1"/>
</dbReference>
<accession>A0A4Y9FUB4</accession>
<dbReference type="EMBL" id="SPQB01000035">
    <property type="protein sequence ID" value="TFU32112.1"/>
    <property type="molecule type" value="Genomic_DNA"/>
</dbReference>
<keyword evidence="3" id="KW-0460">Magnesium</keyword>
<keyword evidence="9" id="KW-1185">Reference proteome</keyword>
<evidence type="ECO:0000313" key="9">
    <source>
        <dbReference type="Proteomes" id="UP000298358"/>
    </source>
</evidence>
<evidence type="ECO:0000256" key="5">
    <source>
        <dbReference type="ARBA" id="ARBA00029491"/>
    </source>
</evidence>
<evidence type="ECO:0000256" key="6">
    <source>
        <dbReference type="NCBIfam" id="TIGR01928"/>
    </source>
</evidence>
<organism evidence="8 9">
    <name type="scientific">Microbacterium paludicola</name>
    <dbReference type="NCBI Taxonomy" id="300019"/>
    <lineage>
        <taxon>Bacteria</taxon>
        <taxon>Bacillati</taxon>
        <taxon>Actinomycetota</taxon>
        <taxon>Actinomycetes</taxon>
        <taxon>Micrococcales</taxon>
        <taxon>Microbacteriaceae</taxon>
        <taxon>Microbacterium</taxon>
    </lineage>
</organism>
<comment type="cofactor">
    <cofactor evidence="1">
        <name>a divalent metal cation</name>
        <dbReference type="ChEBI" id="CHEBI:60240"/>
    </cofactor>
</comment>
<dbReference type="InterPro" id="IPR013341">
    <property type="entry name" value="Mandelate_racemase_N_dom"/>
</dbReference>
<feature type="domain" description="Mandelate racemase/muconate lactonizing enzyme C-terminal" evidence="7">
    <location>
        <begin position="143"/>
        <end position="237"/>
    </location>
</feature>
<dbReference type="Gene3D" id="3.30.390.10">
    <property type="entry name" value="Enolase-like, N-terminal domain"/>
    <property type="match status" value="1"/>
</dbReference>
<dbReference type="SFLD" id="SFLDF00009">
    <property type="entry name" value="o-succinylbenzoate_synthase"/>
    <property type="match status" value="1"/>
</dbReference>
<dbReference type="UniPathway" id="UPA01057">
    <property type="reaction ID" value="UER00165"/>
</dbReference>
<dbReference type="GO" id="GO:0016854">
    <property type="term" value="F:racemase and epimerase activity"/>
    <property type="evidence" value="ECO:0007669"/>
    <property type="project" value="UniProtKB-ARBA"/>
</dbReference>